<name>A0AAV3Z7U0_9GAST</name>
<reference evidence="1 2" key="1">
    <citation type="journal article" date="2021" name="Elife">
        <title>Chloroplast acquisition without the gene transfer in kleptoplastic sea slugs, Plakobranchus ocellatus.</title>
        <authorList>
            <person name="Maeda T."/>
            <person name="Takahashi S."/>
            <person name="Yoshida T."/>
            <person name="Shimamura S."/>
            <person name="Takaki Y."/>
            <person name="Nagai Y."/>
            <person name="Toyoda A."/>
            <person name="Suzuki Y."/>
            <person name="Arimoto A."/>
            <person name="Ishii H."/>
            <person name="Satoh N."/>
            <person name="Nishiyama T."/>
            <person name="Hasebe M."/>
            <person name="Maruyama T."/>
            <person name="Minagawa J."/>
            <person name="Obokata J."/>
            <person name="Shigenobu S."/>
        </authorList>
    </citation>
    <scope>NUCLEOTIDE SEQUENCE [LARGE SCALE GENOMIC DNA]</scope>
</reference>
<proteinExistence type="predicted"/>
<dbReference type="AlphaFoldDB" id="A0AAV3Z7U0"/>
<accession>A0AAV3Z7U0</accession>
<evidence type="ECO:0000313" key="1">
    <source>
        <dbReference type="EMBL" id="GFN91393.1"/>
    </source>
</evidence>
<dbReference type="Proteomes" id="UP000735302">
    <property type="component" value="Unassembled WGS sequence"/>
</dbReference>
<gene>
    <name evidence="1" type="ORF">PoB_001789900</name>
</gene>
<dbReference type="EMBL" id="BLXT01002132">
    <property type="protein sequence ID" value="GFN91393.1"/>
    <property type="molecule type" value="Genomic_DNA"/>
</dbReference>
<evidence type="ECO:0000313" key="2">
    <source>
        <dbReference type="Proteomes" id="UP000735302"/>
    </source>
</evidence>
<organism evidence="1 2">
    <name type="scientific">Plakobranchus ocellatus</name>
    <dbReference type="NCBI Taxonomy" id="259542"/>
    <lineage>
        <taxon>Eukaryota</taxon>
        <taxon>Metazoa</taxon>
        <taxon>Spiralia</taxon>
        <taxon>Lophotrochozoa</taxon>
        <taxon>Mollusca</taxon>
        <taxon>Gastropoda</taxon>
        <taxon>Heterobranchia</taxon>
        <taxon>Euthyneura</taxon>
        <taxon>Panpulmonata</taxon>
        <taxon>Sacoglossa</taxon>
        <taxon>Placobranchoidea</taxon>
        <taxon>Plakobranchidae</taxon>
        <taxon>Plakobranchus</taxon>
    </lineage>
</organism>
<keyword evidence="2" id="KW-1185">Reference proteome</keyword>
<protein>
    <submittedName>
        <fullName evidence="1">Uncharacterized protein</fullName>
    </submittedName>
</protein>
<sequence length="107" mass="12592">MMVVVIHCWCHYEQCLVSLKRVSSIQAIHPHGLLFFRRSDVLVYQMAYNADKKKTYLWLLRNQGQRGTKTGKFSSEHLFRYCPSREDAGVVVKKRTFFALLVTFNFT</sequence>
<comment type="caution">
    <text evidence="1">The sequence shown here is derived from an EMBL/GenBank/DDBJ whole genome shotgun (WGS) entry which is preliminary data.</text>
</comment>